<dbReference type="SMART" id="SM00098">
    <property type="entry name" value="alkPPc"/>
    <property type="match status" value="1"/>
</dbReference>
<dbReference type="InterPro" id="IPR001952">
    <property type="entry name" value="Alkaline_phosphatase"/>
</dbReference>
<comment type="similarity">
    <text evidence="1 10">Belongs to the alkaline phosphatase family.</text>
</comment>
<dbReference type="GO" id="GO:0004035">
    <property type="term" value="F:alkaline phosphatase activity"/>
    <property type="evidence" value="ECO:0007669"/>
    <property type="project" value="UniProtKB-EC"/>
</dbReference>
<dbReference type="PROSITE" id="PS00123">
    <property type="entry name" value="ALKALINE_PHOSPHATASE"/>
    <property type="match status" value="1"/>
</dbReference>
<feature type="binding site" evidence="9">
    <location>
        <position position="90"/>
    </location>
    <ligand>
        <name>Mg(2+)</name>
        <dbReference type="ChEBI" id="CHEBI:18420"/>
    </ligand>
</feature>
<feature type="binding site" evidence="9">
    <location>
        <position position="259"/>
    </location>
    <ligand>
        <name>Zn(2+)</name>
        <dbReference type="ChEBI" id="CHEBI:29105"/>
        <label>2</label>
    </ligand>
</feature>
<dbReference type="Gene3D" id="3.40.720.10">
    <property type="entry name" value="Alkaline Phosphatase, subunit A"/>
    <property type="match status" value="1"/>
</dbReference>
<evidence type="ECO:0000256" key="3">
    <source>
        <dbReference type="ARBA" id="ARBA00022553"/>
    </source>
</evidence>
<evidence type="ECO:0000256" key="10">
    <source>
        <dbReference type="RuleBase" id="RU003946"/>
    </source>
</evidence>
<evidence type="ECO:0000313" key="13">
    <source>
        <dbReference type="Proteomes" id="UP000762676"/>
    </source>
</evidence>
<dbReference type="AlphaFoldDB" id="A0AAV4FSK9"/>
<organism evidence="12 13">
    <name type="scientific">Elysia marginata</name>
    <dbReference type="NCBI Taxonomy" id="1093978"/>
    <lineage>
        <taxon>Eukaryota</taxon>
        <taxon>Metazoa</taxon>
        <taxon>Spiralia</taxon>
        <taxon>Lophotrochozoa</taxon>
        <taxon>Mollusca</taxon>
        <taxon>Gastropoda</taxon>
        <taxon>Heterobranchia</taxon>
        <taxon>Euthyneura</taxon>
        <taxon>Panpulmonata</taxon>
        <taxon>Sacoglossa</taxon>
        <taxon>Placobranchoidea</taxon>
        <taxon>Plakobranchidae</taxon>
        <taxon>Elysia</taxon>
    </lineage>
</organism>
<feature type="binding site" evidence="9">
    <location>
        <position position="211"/>
    </location>
    <ligand>
        <name>Mg(2+)</name>
        <dbReference type="ChEBI" id="CHEBI:18420"/>
    </ligand>
</feature>
<sequence length="325" mass="35219">MGLSQLSSSFFFGASTPNFKRFKHIGLIKTSSKSDLITDSAAGATAFSAGIKTYNRAIGIDMDTLAVKLIPEVIDSNISSGVISTSSITHATPASFYAHVKTRKLEEDIATFLPKSPIDFFAGGGKKFFFKRKDNANLSKDFQNANFVIDTISLKKPSVSEFNLSSKFGFLLADNAMPKASEGRGDFLPSATQIGLDYLSQNKRGFFLMVEGSQIDWGGHSNDSDYIVQEVLDFDMAIGKALDFAEKDGNTLVVVTADHETGGYTLASNDGDYNKIKGSFSTSGHSATLIPVLSYGPGSEDFIGFYENNDIFHKIMKVTNWASSL</sequence>
<keyword evidence="7 9" id="KW-0460">Magnesium</keyword>
<evidence type="ECO:0000256" key="9">
    <source>
        <dbReference type="PIRSR" id="PIRSR601952-2"/>
    </source>
</evidence>
<dbReference type="InterPro" id="IPR017850">
    <property type="entry name" value="Alkaline_phosphatase_core_sf"/>
</dbReference>
<dbReference type="EC" id="3.1.3.1" evidence="2 11"/>
<comment type="cofactor">
    <cofactor evidence="9">
        <name>Mg(2+)</name>
        <dbReference type="ChEBI" id="CHEBI:18420"/>
    </cofactor>
    <text evidence="9">Binds 1 Mg(2+) ion.</text>
</comment>
<evidence type="ECO:0000256" key="6">
    <source>
        <dbReference type="ARBA" id="ARBA00022833"/>
    </source>
</evidence>
<dbReference type="EMBL" id="BMAT01004542">
    <property type="protein sequence ID" value="GFR75336.1"/>
    <property type="molecule type" value="Genomic_DNA"/>
</dbReference>
<accession>A0AAV4FSK9</accession>
<feature type="binding site" evidence="9">
    <location>
        <position position="258"/>
    </location>
    <ligand>
        <name>Zn(2+)</name>
        <dbReference type="ChEBI" id="CHEBI:29105"/>
        <label>2</label>
    </ligand>
</feature>
<dbReference type="Proteomes" id="UP000762676">
    <property type="component" value="Unassembled WGS sequence"/>
</dbReference>
<comment type="catalytic activity">
    <reaction evidence="11">
        <text>a phosphate monoester + H2O = an alcohol + phosphate</text>
        <dbReference type="Rhea" id="RHEA:15017"/>
        <dbReference type="ChEBI" id="CHEBI:15377"/>
        <dbReference type="ChEBI" id="CHEBI:30879"/>
        <dbReference type="ChEBI" id="CHEBI:43474"/>
        <dbReference type="ChEBI" id="CHEBI:67140"/>
        <dbReference type="EC" id="3.1.3.1"/>
    </reaction>
</comment>
<protein>
    <recommendedName>
        <fullName evidence="2 11">Alkaline phosphatase</fullName>
        <ecNumber evidence="2 11">3.1.3.1</ecNumber>
    </recommendedName>
</protein>
<keyword evidence="5 11" id="KW-0378">Hydrolase</keyword>
<name>A0AAV4FSK9_9GAST</name>
<feature type="binding site" evidence="9">
    <location>
        <position position="216"/>
    </location>
    <ligand>
        <name>Zn(2+)</name>
        <dbReference type="ChEBI" id="CHEBI:29105"/>
        <label>2</label>
    </ligand>
</feature>
<comment type="caution">
    <text evidence="12">The sequence shown here is derived from an EMBL/GenBank/DDBJ whole genome shotgun (WGS) entry which is preliminary data.</text>
</comment>
<evidence type="ECO:0000256" key="8">
    <source>
        <dbReference type="PIRSR" id="PIRSR601952-1"/>
    </source>
</evidence>
<dbReference type="CDD" id="cd16012">
    <property type="entry name" value="ALP"/>
    <property type="match status" value="1"/>
</dbReference>
<keyword evidence="3" id="KW-0597">Phosphoprotein</keyword>
<evidence type="ECO:0000256" key="5">
    <source>
        <dbReference type="ARBA" id="ARBA00022801"/>
    </source>
</evidence>
<evidence type="ECO:0000256" key="2">
    <source>
        <dbReference type="ARBA" id="ARBA00012647"/>
    </source>
</evidence>
<evidence type="ECO:0000256" key="7">
    <source>
        <dbReference type="ARBA" id="ARBA00022842"/>
    </source>
</evidence>
<dbReference type="PANTHER" id="PTHR11596:SF5">
    <property type="entry name" value="ALKALINE PHOSPHATASE"/>
    <property type="match status" value="1"/>
</dbReference>
<dbReference type="PANTHER" id="PTHR11596">
    <property type="entry name" value="ALKALINE PHOSPHATASE"/>
    <property type="match status" value="1"/>
</dbReference>
<dbReference type="GO" id="GO:0046872">
    <property type="term" value="F:metal ion binding"/>
    <property type="evidence" value="ECO:0007669"/>
    <property type="project" value="UniProtKB-KW"/>
</dbReference>
<feature type="binding site" evidence="9">
    <location>
        <position position="92"/>
    </location>
    <ligand>
        <name>Mg(2+)</name>
        <dbReference type="ChEBI" id="CHEBI:18420"/>
    </ligand>
</feature>
<evidence type="ECO:0000256" key="11">
    <source>
        <dbReference type="RuleBase" id="RU003947"/>
    </source>
</evidence>
<keyword evidence="13" id="KW-1185">Reference proteome</keyword>
<dbReference type="PRINTS" id="PR00113">
    <property type="entry name" value="ALKPHPHTASE"/>
</dbReference>
<comment type="cofactor">
    <cofactor evidence="9">
        <name>Zn(2+)</name>
        <dbReference type="ChEBI" id="CHEBI:29105"/>
    </cofactor>
    <text evidence="9">Binds 2 Zn(2+) ions.</text>
</comment>
<keyword evidence="4 9" id="KW-0479">Metal-binding</keyword>
<proteinExistence type="inferred from homology"/>
<dbReference type="InterPro" id="IPR018299">
    <property type="entry name" value="Alkaline_phosphatase_AS"/>
</dbReference>
<gene>
    <name evidence="12" type="ORF">ElyMa_002185400</name>
</gene>
<reference evidence="12 13" key="1">
    <citation type="journal article" date="2021" name="Elife">
        <title>Chloroplast acquisition without the gene transfer in kleptoplastic sea slugs, Plakobranchus ocellatus.</title>
        <authorList>
            <person name="Maeda T."/>
            <person name="Takahashi S."/>
            <person name="Yoshida T."/>
            <person name="Shimamura S."/>
            <person name="Takaki Y."/>
            <person name="Nagai Y."/>
            <person name="Toyoda A."/>
            <person name="Suzuki Y."/>
            <person name="Arimoto A."/>
            <person name="Ishii H."/>
            <person name="Satoh N."/>
            <person name="Nishiyama T."/>
            <person name="Hasebe M."/>
            <person name="Maruyama T."/>
            <person name="Minagawa J."/>
            <person name="Obokata J."/>
            <person name="Shigenobu S."/>
        </authorList>
    </citation>
    <scope>NUCLEOTIDE SEQUENCE [LARGE SCALE GENOMIC DNA]</scope>
</reference>
<dbReference type="SUPFAM" id="SSF53649">
    <property type="entry name" value="Alkaline phosphatase-like"/>
    <property type="match status" value="1"/>
</dbReference>
<feature type="active site" description="Phosphoserine intermediate" evidence="8">
    <location>
        <position position="40"/>
    </location>
</feature>
<dbReference type="Pfam" id="PF00245">
    <property type="entry name" value="Alk_phosphatase"/>
    <property type="match status" value="1"/>
</dbReference>
<feature type="binding site" evidence="9">
    <location>
        <position position="220"/>
    </location>
    <ligand>
        <name>Zn(2+)</name>
        <dbReference type="ChEBI" id="CHEBI:29105"/>
        <label>2</label>
    </ligand>
</feature>
<evidence type="ECO:0000256" key="1">
    <source>
        <dbReference type="ARBA" id="ARBA00005984"/>
    </source>
</evidence>
<evidence type="ECO:0000313" key="12">
    <source>
        <dbReference type="EMBL" id="GFR75336.1"/>
    </source>
</evidence>
<evidence type="ECO:0000256" key="4">
    <source>
        <dbReference type="ARBA" id="ARBA00022723"/>
    </source>
</evidence>
<keyword evidence="6 9" id="KW-0862">Zinc</keyword>